<evidence type="ECO:0000256" key="6">
    <source>
        <dbReference type="ARBA" id="ARBA00022723"/>
    </source>
</evidence>
<dbReference type="PRINTS" id="PR01166">
    <property type="entry name" value="CYCOXIDASEII"/>
</dbReference>
<dbReference type="Gene3D" id="1.10.287.90">
    <property type="match status" value="1"/>
</dbReference>
<organism evidence="21 22">
    <name type="scientific">Parasphingopyxis lamellibrachiae</name>
    <dbReference type="NCBI Taxonomy" id="680125"/>
    <lineage>
        <taxon>Bacteria</taxon>
        <taxon>Pseudomonadati</taxon>
        <taxon>Pseudomonadota</taxon>
        <taxon>Alphaproteobacteria</taxon>
        <taxon>Sphingomonadales</taxon>
        <taxon>Sphingomonadaceae</taxon>
        <taxon>Parasphingopyxis</taxon>
    </lineage>
</organism>
<feature type="transmembrane region" description="Helical" evidence="17">
    <location>
        <begin position="140"/>
        <end position="161"/>
    </location>
</feature>
<evidence type="ECO:0000259" key="19">
    <source>
        <dbReference type="PROSITE" id="PS50857"/>
    </source>
</evidence>
<evidence type="ECO:0000256" key="14">
    <source>
        <dbReference type="RuleBase" id="RU000456"/>
    </source>
</evidence>
<feature type="chain" id="PRO_5017827513" description="Cytochrome c oxidase subunit 2" evidence="18">
    <location>
        <begin position="27"/>
        <end position="352"/>
    </location>
</feature>
<keyword evidence="7" id="KW-1278">Translocase</keyword>
<dbReference type="SUPFAM" id="SSF81464">
    <property type="entry name" value="Cytochrome c oxidase subunit II-like, transmembrane region"/>
    <property type="match status" value="1"/>
</dbReference>
<keyword evidence="5 14" id="KW-0812">Transmembrane</keyword>
<evidence type="ECO:0000256" key="15">
    <source>
        <dbReference type="RuleBase" id="RU004024"/>
    </source>
</evidence>
<dbReference type="SUPFAM" id="SSF49503">
    <property type="entry name" value="Cupredoxins"/>
    <property type="match status" value="1"/>
</dbReference>
<evidence type="ECO:0000256" key="16">
    <source>
        <dbReference type="SAM" id="MobiDB-lite"/>
    </source>
</evidence>
<evidence type="ECO:0000256" key="11">
    <source>
        <dbReference type="ARBA" id="ARBA00023136"/>
    </source>
</evidence>
<keyword evidence="11 17" id="KW-0472">Membrane</keyword>
<evidence type="ECO:0000256" key="1">
    <source>
        <dbReference type="ARBA" id="ARBA00004141"/>
    </source>
</evidence>
<dbReference type="GO" id="GO:0005507">
    <property type="term" value="F:copper ion binding"/>
    <property type="evidence" value="ECO:0007669"/>
    <property type="project" value="InterPro"/>
</dbReference>
<feature type="region of interest" description="Disordered" evidence="16">
    <location>
        <begin position="313"/>
        <end position="352"/>
    </location>
</feature>
<comment type="cofactor">
    <cofactor evidence="15">
        <name>Cu cation</name>
        <dbReference type="ChEBI" id="CHEBI:23378"/>
    </cofactor>
    <text evidence="15">Binds a copper A center.</text>
</comment>
<dbReference type="NCBIfam" id="TIGR02866">
    <property type="entry name" value="CoxB"/>
    <property type="match status" value="1"/>
</dbReference>
<evidence type="ECO:0000256" key="13">
    <source>
        <dbReference type="ARBA" id="ARBA00047816"/>
    </source>
</evidence>
<dbReference type="GO" id="GO:0004129">
    <property type="term" value="F:cytochrome-c oxidase activity"/>
    <property type="evidence" value="ECO:0007669"/>
    <property type="project" value="UniProtKB-EC"/>
</dbReference>
<feature type="compositionally biased region" description="Low complexity" evidence="16">
    <location>
        <begin position="341"/>
        <end position="352"/>
    </location>
</feature>
<sequence>MRILTNLMLAAGLAIASLSVASGANAAAPQPELAPAPQTELAPAPGAVEEAAESAADAAPAFEYAAPTEGIGMPSGGLGIQPQVSEVGEQARWFHDALLMPIITIISLFVLALLLWIVVRFNRRRNPTASKTTHNTTLEVVWTLVPVLILVFIAVPSIGLLQAQYNLPEGETVTVKITGNQWNWTYEYPDHGDILLVSNMLEEEGEQGEGARFRTDADGPRLLAADERMVIPAGVNVRFLVTASDVLHSFAVPAFWTKIDAVPGRLNEGWTRVDREGVYFGQCSELCGARHGYMPIAVEVVSPEQFERWVISQGGSMPGSEDASSDAAEEDNTEAVEDAAETAAADSAAAAS</sequence>
<dbReference type="EMBL" id="QRDP01000004">
    <property type="protein sequence ID" value="RED17467.1"/>
    <property type="molecule type" value="Genomic_DNA"/>
</dbReference>
<evidence type="ECO:0000256" key="4">
    <source>
        <dbReference type="ARBA" id="ARBA00022660"/>
    </source>
</evidence>
<dbReference type="InterPro" id="IPR014222">
    <property type="entry name" value="Cyt_c_oxidase_su2"/>
</dbReference>
<dbReference type="Gene3D" id="2.60.40.420">
    <property type="entry name" value="Cupredoxins - blue copper proteins"/>
    <property type="match status" value="1"/>
</dbReference>
<evidence type="ECO:0000259" key="20">
    <source>
        <dbReference type="PROSITE" id="PS50999"/>
    </source>
</evidence>
<dbReference type="PANTHER" id="PTHR22888">
    <property type="entry name" value="CYTOCHROME C OXIDASE, SUBUNIT II"/>
    <property type="match status" value="1"/>
</dbReference>
<dbReference type="GO" id="GO:0016491">
    <property type="term" value="F:oxidoreductase activity"/>
    <property type="evidence" value="ECO:0007669"/>
    <property type="project" value="InterPro"/>
</dbReference>
<evidence type="ECO:0000256" key="12">
    <source>
        <dbReference type="ARBA" id="ARBA00024688"/>
    </source>
</evidence>
<dbReference type="Proteomes" id="UP000256310">
    <property type="component" value="Unassembled WGS sequence"/>
</dbReference>
<keyword evidence="3 14" id="KW-0813">Transport</keyword>
<dbReference type="PROSITE" id="PS50857">
    <property type="entry name" value="COX2_CUA"/>
    <property type="match status" value="1"/>
</dbReference>
<dbReference type="InterPro" id="IPR036257">
    <property type="entry name" value="Cyt_c_oxidase_su2_TM_sf"/>
</dbReference>
<dbReference type="OrthoDB" id="9781261at2"/>
<comment type="caution">
    <text evidence="21">The sequence shown here is derived from an EMBL/GenBank/DDBJ whole genome shotgun (WGS) entry which is preliminary data.</text>
</comment>
<dbReference type="RefSeq" id="WP_116236736.1">
    <property type="nucleotide sequence ID" value="NZ_QRDP01000004.1"/>
</dbReference>
<dbReference type="GO" id="GO:0042773">
    <property type="term" value="P:ATP synthesis coupled electron transport"/>
    <property type="evidence" value="ECO:0007669"/>
    <property type="project" value="TreeGrafter"/>
</dbReference>
<evidence type="ECO:0000256" key="2">
    <source>
        <dbReference type="ARBA" id="ARBA00007866"/>
    </source>
</evidence>
<evidence type="ECO:0000256" key="17">
    <source>
        <dbReference type="SAM" id="Phobius"/>
    </source>
</evidence>
<feature type="domain" description="Cytochrome oxidase subunit II copper A binding" evidence="19">
    <location>
        <begin position="170"/>
        <end position="312"/>
    </location>
</feature>
<dbReference type="InterPro" id="IPR034210">
    <property type="entry name" value="CcO_II_C"/>
</dbReference>
<feature type="signal peptide" evidence="18">
    <location>
        <begin position="1"/>
        <end position="26"/>
    </location>
</feature>
<protein>
    <recommendedName>
        <fullName evidence="15">Cytochrome c oxidase subunit 2</fullName>
        <ecNumber evidence="15">7.1.1.9</ecNumber>
    </recommendedName>
</protein>
<feature type="compositionally biased region" description="Acidic residues" evidence="16">
    <location>
        <begin position="323"/>
        <end position="340"/>
    </location>
</feature>
<feature type="region of interest" description="Disordered" evidence="16">
    <location>
        <begin position="29"/>
        <end position="49"/>
    </location>
</feature>
<dbReference type="PROSITE" id="PS00078">
    <property type="entry name" value="COX2"/>
    <property type="match status" value="1"/>
</dbReference>
<reference evidence="21 22" key="1">
    <citation type="submission" date="2018-07" db="EMBL/GenBank/DDBJ databases">
        <title>Genomic Encyclopedia of Type Strains, Phase IV (KMG-IV): sequencing the most valuable type-strain genomes for metagenomic binning, comparative biology and taxonomic classification.</title>
        <authorList>
            <person name="Goeker M."/>
        </authorList>
    </citation>
    <scope>NUCLEOTIDE SEQUENCE [LARGE SCALE GENOMIC DNA]</scope>
    <source>
        <strain evidence="21 22">DSM 26725</strain>
    </source>
</reference>
<keyword evidence="6 15" id="KW-0479">Metal-binding</keyword>
<keyword evidence="9 17" id="KW-1133">Transmembrane helix</keyword>
<dbReference type="GO" id="GO:0005886">
    <property type="term" value="C:plasma membrane"/>
    <property type="evidence" value="ECO:0007669"/>
    <property type="project" value="UniProtKB-SubCell"/>
</dbReference>
<evidence type="ECO:0000256" key="7">
    <source>
        <dbReference type="ARBA" id="ARBA00022967"/>
    </source>
</evidence>
<keyword evidence="4 14" id="KW-0679">Respiratory chain</keyword>
<keyword evidence="18" id="KW-0732">Signal</keyword>
<keyword evidence="8 14" id="KW-0249">Electron transport</keyword>
<comment type="similarity">
    <text evidence="2 14">Belongs to the cytochrome c oxidase subunit 2 family.</text>
</comment>
<feature type="transmembrane region" description="Helical" evidence="17">
    <location>
        <begin position="98"/>
        <end position="119"/>
    </location>
</feature>
<proteinExistence type="inferred from homology"/>
<evidence type="ECO:0000256" key="10">
    <source>
        <dbReference type="ARBA" id="ARBA00023008"/>
    </source>
</evidence>
<evidence type="ECO:0000256" key="3">
    <source>
        <dbReference type="ARBA" id="ARBA00022448"/>
    </source>
</evidence>
<dbReference type="Pfam" id="PF02790">
    <property type="entry name" value="COX2_TM"/>
    <property type="match status" value="1"/>
</dbReference>
<feature type="domain" description="Cytochrome oxidase subunit II transmembrane region profile" evidence="20">
    <location>
        <begin position="73"/>
        <end position="168"/>
    </location>
</feature>
<dbReference type="CDD" id="cd13912">
    <property type="entry name" value="CcO_II_C"/>
    <property type="match status" value="1"/>
</dbReference>
<keyword evidence="10 15" id="KW-0186">Copper</keyword>
<comment type="catalytic activity">
    <reaction evidence="13 15">
        <text>4 Fe(II)-[cytochrome c] + O2 + 8 H(+)(in) = 4 Fe(III)-[cytochrome c] + 2 H2O + 4 H(+)(out)</text>
        <dbReference type="Rhea" id="RHEA:11436"/>
        <dbReference type="Rhea" id="RHEA-COMP:10350"/>
        <dbReference type="Rhea" id="RHEA-COMP:14399"/>
        <dbReference type="ChEBI" id="CHEBI:15377"/>
        <dbReference type="ChEBI" id="CHEBI:15378"/>
        <dbReference type="ChEBI" id="CHEBI:15379"/>
        <dbReference type="ChEBI" id="CHEBI:29033"/>
        <dbReference type="ChEBI" id="CHEBI:29034"/>
        <dbReference type="EC" id="7.1.1.9"/>
    </reaction>
</comment>
<evidence type="ECO:0000313" key="21">
    <source>
        <dbReference type="EMBL" id="RED17467.1"/>
    </source>
</evidence>
<evidence type="ECO:0000313" key="22">
    <source>
        <dbReference type="Proteomes" id="UP000256310"/>
    </source>
</evidence>
<evidence type="ECO:0000256" key="8">
    <source>
        <dbReference type="ARBA" id="ARBA00022982"/>
    </source>
</evidence>
<comment type="function">
    <text evidence="12 15">Subunits I and II form the functional core of the enzyme complex. Electrons originating in cytochrome c are transferred via heme a and Cu(A) to the binuclear center formed by heme a3 and Cu(B).</text>
</comment>
<accession>A0A3D9FIR8</accession>
<dbReference type="PANTHER" id="PTHR22888:SF9">
    <property type="entry name" value="CYTOCHROME C OXIDASE SUBUNIT 2"/>
    <property type="match status" value="1"/>
</dbReference>
<dbReference type="InterPro" id="IPR045187">
    <property type="entry name" value="CcO_II"/>
</dbReference>
<dbReference type="AlphaFoldDB" id="A0A3D9FIR8"/>
<gene>
    <name evidence="21" type="ORF">DFR46_2514</name>
</gene>
<comment type="subcellular location">
    <subcellularLocation>
        <location evidence="14">Cell membrane</location>
        <topology evidence="14">Multi-pass membrane protein</topology>
    </subcellularLocation>
    <subcellularLocation>
        <location evidence="1">Membrane</location>
        <topology evidence="1">Multi-pass membrane protein</topology>
    </subcellularLocation>
</comment>
<evidence type="ECO:0000256" key="18">
    <source>
        <dbReference type="SAM" id="SignalP"/>
    </source>
</evidence>
<dbReference type="Pfam" id="PF00116">
    <property type="entry name" value="COX2"/>
    <property type="match status" value="1"/>
</dbReference>
<dbReference type="PROSITE" id="PS50999">
    <property type="entry name" value="COX2_TM"/>
    <property type="match status" value="1"/>
</dbReference>
<dbReference type="InterPro" id="IPR008972">
    <property type="entry name" value="Cupredoxin"/>
</dbReference>
<keyword evidence="22" id="KW-1185">Reference proteome</keyword>
<evidence type="ECO:0000256" key="9">
    <source>
        <dbReference type="ARBA" id="ARBA00022989"/>
    </source>
</evidence>
<evidence type="ECO:0000256" key="5">
    <source>
        <dbReference type="ARBA" id="ARBA00022692"/>
    </source>
</evidence>
<dbReference type="EC" id="7.1.1.9" evidence="15"/>
<dbReference type="InterPro" id="IPR002429">
    <property type="entry name" value="CcO_II-like_C"/>
</dbReference>
<dbReference type="InterPro" id="IPR001505">
    <property type="entry name" value="Copper_CuA"/>
</dbReference>
<dbReference type="InterPro" id="IPR011759">
    <property type="entry name" value="Cyt_c_oxidase_su2_TM_dom"/>
</dbReference>
<name>A0A3D9FIR8_9SPHN</name>